<dbReference type="InterPro" id="IPR018639">
    <property type="entry name" value="DUF2062"/>
</dbReference>
<evidence type="ECO:0000256" key="1">
    <source>
        <dbReference type="SAM" id="Phobius"/>
    </source>
</evidence>
<keyword evidence="1" id="KW-0472">Membrane</keyword>
<dbReference type="OrthoDB" id="978759at2"/>
<dbReference type="AlphaFoldDB" id="A0A173MCG5"/>
<evidence type="ECO:0000313" key="4">
    <source>
        <dbReference type="Proteomes" id="UP000186917"/>
    </source>
</evidence>
<feature type="domain" description="DUF2062" evidence="2">
    <location>
        <begin position="14"/>
        <end position="150"/>
    </location>
</feature>
<dbReference type="Proteomes" id="UP000186917">
    <property type="component" value="Unassembled WGS sequence"/>
</dbReference>
<feature type="transmembrane region" description="Helical" evidence="1">
    <location>
        <begin position="26"/>
        <end position="56"/>
    </location>
</feature>
<keyword evidence="1" id="KW-1133">Transmembrane helix</keyword>
<name>A0A173MCG5_9BACT</name>
<feature type="transmembrane region" description="Helical" evidence="1">
    <location>
        <begin position="120"/>
        <end position="142"/>
    </location>
</feature>
<reference evidence="4" key="1">
    <citation type="submission" date="2017-01" db="EMBL/GenBank/DDBJ databases">
        <authorList>
            <person name="Varghese N."/>
            <person name="Submissions S."/>
        </authorList>
    </citation>
    <scope>NUCLEOTIDE SEQUENCE [LARGE SCALE GENOMIC DNA]</scope>
    <source>
        <strain evidence="4">DSM 21054</strain>
    </source>
</reference>
<sequence length="159" mass="17572">MKTFLQTKLVTPLLALLKQGVTPGKLALAVSLGITIATIPVFGATTLVCLAVIPLFRLNPGAILLVNQFAYPLQFILYIPLIRAGEWLFHKKALLLSVSQVFQLFKSNLLRAISTLWWSTLYALIAWLLVAIPLTWLLYSLLTPLFVKIKRAGTPSGTQ</sequence>
<feature type="transmembrane region" description="Helical" evidence="1">
    <location>
        <begin position="62"/>
        <end position="81"/>
    </location>
</feature>
<protein>
    <recommendedName>
        <fullName evidence="2">DUF2062 domain-containing protein</fullName>
    </recommendedName>
</protein>
<dbReference type="PANTHER" id="PTHR35102">
    <property type="entry name" value="E3 UBIQUITIN-PROTEIN LIGASE"/>
    <property type="match status" value="1"/>
</dbReference>
<dbReference type="PANTHER" id="PTHR35102:SF1">
    <property type="entry name" value="E3 UBIQUITIN-PROTEIN LIGASE"/>
    <property type="match status" value="1"/>
</dbReference>
<dbReference type="EMBL" id="FTOR01000005">
    <property type="protein sequence ID" value="SIT22330.1"/>
    <property type="molecule type" value="Genomic_DNA"/>
</dbReference>
<dbReference type="KEGG" id="fln:FLA_1269"/>
<keyword evidence="4" id="KW-1185">Reference proteome</keyword>
<evidence type="ECO:0000259" key="2">
    <source>
        <dbReference type="Pfam" id="PF09835"/>
    </source>
</evidence>
<dbReference type="Pfam" id="PF09835">
    <property type="entry name" value="DUF2062"/>
    <property type="match status" value="1"/>
</dbReference>
<accession>A0A173MCG5</accession>
<gene>
    <name evidence="3" type="ORF">SAMN05421788_105279</name>
</gene>
<dbReference type="STRING" id="477680.SAMN05421788_105279"/>
<evidence type="ECO:0000313" key="3">
    <source>
        <dbReference type="EMBL" id="SIT22330.1"/>
    </source>
</evidence>
<proteinExistence type="predicted"/>
<organism evidence="3 4">
    <name type="scientific">Filimonas lacunae</name>
    <dbReference type="NCBI Taxonomy" id="477680"/>
    <lineage>
        <taxon>Bacteria</taxon>
        <taxon>Pseudomonadati</taxon>
        <taxon>Bacteroidota</taxon>
        <taxon>Chitinophagia</taxon>
        <taxon>Chitinophagales</taxon>
        <taxon>Chitinophagaceae</taxon>
        <taxon>Filimonas</taxon>
    </lineage>
</organism>
<dbReference type="RefSeq" id="WP_076380112.1">
    <property type="nucleotide sequence ID" value="NZ_AP017422.1"/>
</dbReference>
<keyword evidence="1" id="KW-0812">Transmembrane</keyword>